<keyword evidence="2" id="KW-1185">Reference proteome</keyword>
<proteinExistence type="predicted"/>
<evidence type="ECO:0000313" key="1">
    <source>
        <dbReference type="EMBL" id="GGM22553.1"/>
    </source>
</evidence>
<sequence>MLSMGMGIDSAAILARWLTDPASRDFALEDLVVITAMVGSEYRATERLMTTYLLPLMRAHGVRYVQVARQPRAPGTRRVVPGYVVLDDSRAPRRMVMRGPIALVDELWTTGTVPQTARHARRCSLKWKAEPLDAWIACNVAGDFRHVIGFAADELDRVAKDRSFSTDRRRTSEFPLVSWDWDRARCATWLQDLFGEPWSRSCCGFCPFQAGPEADLMFQRWTQEPALAVETLLLETTALALNPRSTLFGTRSSARQRSTERGLPAAQLTEEHLASATWACYEVRRIKGPSRSNPATITADRSVRTVALGTRAEVERGIAALAGERQLRLEVDEYGYLRAWARERGVQYPLVEQFWVSAPAGVADKQPKGFEDRWADAVGAPRPLPDSGQLALPLAVTAPRVTPAD</sequence>
<dbReference type="Proteomes" id="UP000642070">
    <property type="component" value="Unassembled WGS sequence"/>
</dbReference>
<comment type="caution">
    <text evidence="1">The sequence shown here is derived from an EMBL/GenBank/DDBJ whole genome shotgun (WGS) entry which is preliminary data.</text>
</comment>
<dbReference type="AlphaFoldDB" id="A0A917THH9"/>
<name>A0A917THH9_9ACTN</name>
<gene>
    <name evidence="1" type="ORF">GCM10007977_024630</name>
</gene>
<protein>
    <recommendedName>
        <fullName evidence="3">Phosphoadenosine phosphosulfate reductase</fullName>
    </recommendedName>
</protein>
<accession>A0A917THH9</accession>
<evidence type="ECO:0008006" key="3">
    <source>
        <dbReference type="Google" id="ProtNLM"/>
    </source>
</evidence>
<evidence type="ECO:0000313" key="2">
    <source>
        <dbReference type="Proteomes" id="UP000642070"/>
    </source>
</evidence>
<organism evidence="1 2">
    <name type="scientific">Dactylosporangium sucinum</name>
    <dbReference type="NCBI Taxonomy" id="1424081"/>
    <lineage>
        <taxon>Bacteria</taxon>
        <taxon>Bacillati</taxon>
        <taxon>Actinomycetota</taxon>
        <taxon>Actinomycetes</taxon>
        <taxon>Micromonosporales</taxon>
        <taxon>Micromonosporaceae</taxon>
        <taxon>Dactylosporangium</taxon>
    </lineage>
</organism>
<dbReference type="EMBL" id="BMPI01000010">
    <property type="protein sequence ID" value="GGM22553.1"/>
    <property type="molecule type" value="Genomic_DNA"/>
</dbReference>
<reference evidence="1" key="2">
    <citation type="submission" date="2020-09" db="EMBL/GenBank/DDBJ databases">
        <authorList>
            <person name="Sun Q."/>
            <person name="Ohkuma M."/>
        </authorList>
    </citation>
    <scope>NUCLEOTIDE SEQUENCE</scope>
    <source>
        <strain evidence="1">JCM 19831</strain>
    </source>
</reference>
<reference evidence="1" key="1">
    <citation type="journal article" date="2014" name="Int. J. Syst. Evol. Microbiol.">
        <title>Complete genome sequence of Corynebacterium casei LMG S-19264T (=DSM 44701T), isolated from a smear-ripened cheese.</title>
        <authorList>
            <consortium name="US DOE Joint Genome Institute (JGI-PGF)"/>
            <person name="Walter F."/>
            <person name="Albersmeier A."/>
            <person name="Kalinowski J."/>
            <person name="Ruckert C."/>
        </authorList>
    </citation>
    <scope>NUCLEOTIDE SEQUENCE</scope>
    <source>
        <strain evidence="1">JCM 19831</strain>
    </source>
</reference>